<dbReference type="GO" id="GO:0030686">
    <property type="term" value="C:90S preribosome"/>
    <property type="evidence" value="ECO:0007669"/>
    <property type="project" value="TreeGrafter"/>
</dbReference>
<evidence type="ECO:0000313" key="2">
    <source>
        <dbReference type="EnsemblMetazoa" id="CJA35934.1"/>
    </source>
</evidence>
<dbReference type="AlphaFoldDB" id="A0A8R1IKU4"/>
<dbReference type="GO" id="GO:0000480">
    <property type="term" value="P:endonucleolytic cleavage in 5'-ETS of tricistronic rRNA transcript (SSU-rRNA, 5.8S rRNA, LSU-rRNA)"/>
    <property type="evidence" value="ECO:0007669"/>
    <property type="project" value="TreeGrafter"/>
</dbReference>
<evidence type="ECO:0000256" key="1">
    <source>
        <dbReference type="ARBA" id="ARBA00022737"/>
    </source>
</evidence>
<dbReference type="GO" id="GO:0030688">
    <property type="term" value="C:preribosome, small subunit precursor"/>
    <property type="evidence" value="ECO:0007669"/>
    <property type="project" value="TreeGrafter"/>
</dbReference>
<dbReference type="GO" id="GO:0000472">
    <property type="term" value="P:endonucleolytic cleavage to generate mature 5'-end of SSU-rRNA from (SSU-rRNA, 5.8S rRNA, LSU-rRNA)"/>
    <property type="evidence" value="ECO:0007669"/>
    <property type="project" value="TreeGrafter"/>
</dbReference>
<evidence type="ECO:0000313" key="3">
    <source>
        <dbReference type="Proteomes" id="UP000005237"/>
    </source>
</evidence>
<dbReference type="SMART" id="SM00025">
    <property type="entry name" value="Pumilio"/>
    <property type="match status" value="2"/>
</dbReference>
<dbReference type="SUPFAM" id="SSF48371">
    <property type="entry name" value="ARM repeat"/>
    <property type="match status" value="1"/>
</dbReference>
<protein>
    <recommendedName>
        <fullName evidence="4">PUM-HD domain-containing protein</fullName>
    </recommendedName>
</protein>
<dbReference type="Proteomes" id="UP000005237">
    <property type="component" value="Unassembled WGS sequence"/>
</dbReference>
<dbReference type="EnsemblMetazoa" id="CJA35934.1">
    <property type="protein sequence ID" value="CJA35934.1"/>
    <property type="gene ID" value="WBGene00211781"/>
</dbReference>
<dbReference type="InterPro" id="IPR040000">
    <property type="entry name" value="NOP9"/>
</dbReference>
<evidence type="ECO:0008006" key="4">
    <source>
        <dbReference type="Google" id="ProtNLM"/>
    </source>
</evidence>
<proteinExistence type="predicted"/>
<dbReference type="GO" id="GO:0000447">
    <property type="term" value="P:endonucleolytic cleavage in ITS1 to separate SSU-rRNA from 5.8S rRNA and LSU-rRNA from tricistronic rRNA transcript (SSU-rRNA, 5.8S rRNA, LSU-rRNA)"/>
    <property type="evidence" value="ECO:0007669"/>
    <property type="project" value="TreeGrafter"/>
</dbReference>
<sequence length="138" mass="16164">MLVSELVNFSKTKTIAAGFEQLTEQQIGEMSCNKYTSRLIQAVLASKTIPDEIKEKIIGAFDENTWETLITDTYGSRVFEKIWDTVEVKRKQEIMKVLVGIHNSSKFWKFAMLRCDLYLFRKSRKDWVDKMKKQKKDA</sequence>
<dbReference type="GO" id="GO:0003723">
    <property type="term" value="F:RNA binding"/>
    <property type="evidence" value="ECO:0007669"/>
    <property type="project" value="InterPro"/>
</dbReference>
<accession>A0A8R1IKU4</accession>
<reference evidence="3" key="1">
    <citation type="submission" date="2010-08" db="EMBL/GenBank/DDBJ databases">
        <authorList>
            <consortium name="Caenorhabditis japonica Sequencing Consortium"/>
            <person name="Wilson R.K."/>
        </authorList>
    </citation>
    <scope>NUCLEOTIDE SEQUENCE [LARGE SCALE GENOMIC DNA]</scope>
    <source>
        <strain evidence="3">DF5081</strain>
    </source>
</reference>
<name>A0A8R1IKU4_CAEJA</name>
<dbReference type="Gene3D" id="1.25.10.10">
    <property type="entry name" value="Leucine-rich Repeat Variant"/>
    <property type="match status" value="1"/>
</dbReference>
<dbReference type="Pfam" id="PF22493">
    <property type="entry name" value="PUF_NOP9"/>
    <property type="match status" value="1"/>
</dbReference>
<organism evidence="2 3">
    <name type="scientific">Caenorhabditis japonica</name>
    <dbReference type="NCBI Taxonomy" id="281687"/>
    <lineage>
        <taxon>Eukaryota</taxon>
        <taxon>Metazoa</taxon>
        <taxon>Ecdysozoa</taxon>
        <taxon>Nematoda</taxon>
        <taxon>Chromadorea</taxon>
        <taxon>Rhabditida</taxon>
        <taxon>Rhabditina</taxon>
        <taxon>Rhabditomorpha</taxon>
        <taxon>Rhabditoidea</taxon>
        <taxon>Rhabditidae</taxon>
        <taxon>Peloderinae</taxon>
        <taxon>Caenorhabditis</taxon>
    </lineage>
</organism>
<dbReference type="GO" id="GO:0000056">
    <property type="term" value="P:ribosomal small subunit export from nucleus"/>
    <property type="evidence" value="ECO:0007669"/>
    <property type="project" value="TreeGrafter"/>
</dbReference>
<dbReference type="InterPro" id="IPR011989">
    <property type="entry name" value="ARM-like"/>
</dbReference>
<keyword evidence="3" id="KW-1185">Reference proteome</keyword>
<dbReference type="GO" id="GO:0005730">
    <property type="term" value="C:nucleolus"/>
    <property type="evidence" value="ECO:0007669"/>
    <property type="project" value="TreeGrafter"/>
</dbReference>
<reference evidence="2" key="2">
    <citation type="submission" date="2022-06" db="UniProtKB">
        <authorList>
            <consortium name="EnsemblMetazoa"/>
        </authorList>
    </citation>
    <scope>IDENTIFICATION</scope>
    <source>
        <strain evidence="2">DF5081</strain>
    </source>
</reference>
<dbReference type="PANTHER" id="PTHR13102:SF0">
    <property type="entry name" value="NUCLEOLAR PROTEIN 9"/>
    <property type="match status" value="1"/>
</dbReference>
<dbReference type="InterPro" id="IPR001313">
    <property type="entry name" value="Pumilio_RNA-bd_rpt"/>
</dbReference>
<dbReference type="InterPro" id="IPR016024">
    <property type="entry name" value="ARM-type_fold"/>
</dbReference>
<keyword evidence="1" id="KW-0677">Repeat</keyword>
<dbReference type="PANTHER" id="PTHR13102">
    <property type="entry name" value="NUCLEOLAR PROTEIN 9"/>
    <property type="match status" value="1"/>
</dbReference>